<evidence type="ECO:0000256" key="3">
    <source>
        <dbReference type="ARBA" id="ARBA00022692"/>
    </source>
</evidence>
<keyword evidence="3 8" id="KW-0812">Transmembrane</keyword>
<evidence type="ECO:0000256" key="6">
    <source>
        <dbReference type="ARBA" id="ARBA00022989"/>
    </source>
</evidence>
<keyword evidence="5 11" id="KW-0067">ATP-binding</keyword>
<dbReference type="HOGENOM" id="CLU_007587_6_0_1"/>
<dbReference type="SMART" id="SM00382">
    <property type="entry name" value="AAA"/>
    <property type="match status" value="1"/>
</dbReference>
<name>D8QV80_SELML</name>
<keyword evidence="2" id="KW-0813">Transport</keyword>
<feature type="transmembrane region" description="Helical" evidence="8">
    <location>
        <begin position="31"/>
        <end position="51"/>
    </location>
</feature>
<dbReference type="SUPFAM" id="SSF52540">
    <property type="entry name" value="P-loop containing nucleoside triphosphate hydrolases"/>
    <property type="match status" value="1"/>
</dbReference>
<dbReference type="Pfam" id="PF00005">
    <property type="entry name" value="ABC_tran"/>
    <property type="match status" value="1"/>
</dbReference>
<dbReference type="PROSITE" id="PS50893">
    <property type="entry name" value="ABC_TRANSPORTER_2"/>
    <property type="match status" value="1"/>
</dbReference>
<dbReference type="Gramene" id="EFJ36417">
    <property type="protein sequence ID" value="EFJ36417"/>
    <property type="gene ID" value="SELMODRAFT_438238"/>
</dbReference>
<dbReference type="eggNOG" id="KOG0060">
    <property type="taxonomic scope" value="Eukaryota"/>
</dbReference>
<gene>
    <name evidence="11" type="primary">SmABCD9</name>
    <name evidence="11" type="ORF">SELMODRAFT_438238</name>
</gene>
<dbReference type="InterPro" id="IPR027417">
    <property type="entry name" value="P-loop_NTPase"/>
</dbReference>
<evidence type="ECO:0000256" key="1">
    <source>
        <dbReference type="ARBA" id="ARBA00008575"/>
    </source>
</evidence>
<dbReference type="InterPro" id="IPR050835">
    <property type="entry name" value="ABC_transporter_sub-D"/>
</dbReference>
<dbReference type="SUPFAM" id="SSF90123">
    <property type="entry name" value="ABC transporter transmembrane region"/>
    <property type="match status" value="1"/>
</dbReference>
<evidence type="ECO:0000256" key="5">
    <source>
        <dbReference type="ARBA" id="ARBA00022840"/>
    </source>
</evidence>
<keyword evidence="12" id="KW-1185">Reference proteome</keyword>
<feature type="transmembrane region" description="Helical" evidence="8">
    <location>
        <begin position="248"/>
        <end position="268"/>
    </location>
</feature>
<dbReference type="Gene3D" id="3.40.50.300">
    <property type="entry name" value="P-loop containing nucleotide triphosphate hydrolases"/>
    <property type="match status" value="1"/>
</dbReference>
<dbReference type="PROSITE" id="PS00211">
    <property type="entry name" value="ABC_TRANSPORTER_1"/>
    <property type="match status" value="1"/>
</dbReference>
<evidence type="ECO:0000259" key="9">
    <source>
        <dbReference type="PROSITE" id="PS50893"/>
    </source>
</evidence>
<dbReference type="InterPro" id="IPR036640">
    <property type="entry name" value="ABC1_TM_sf"/>
</dbReference>
<comment type="similarity">
    <text evidence="1">Belongs to the ABC transporter superfamily. ABCD family. Peroxisomal fatty acyl CoA transporter (TC 3.A.1.203) subfamily.</text>
</comment>
<protein>
    <submittedName>
        <fullName evidence="11">ATP-binding cassette transporter, subfamily D, member 9, SmABCD9</fullName>
    </submittedName>
</protein>
<dbReference type="GO" id="GO:0016020">
    <property type="term" value="C:membrane"/>
    <property type="evidence" value="ECO:0007669"/>
    <property type="project" value="InterPro"/>
</dbReference>
<evidence type="ECO:0000256" key="8">
    <source>
        <dbReference type="SAM" id="Phobius"/>
    </source>
</evidence>
<feature type="transmembrane region" description="Helical" evidence="8">
    <location>
        <begin position="165"/>
        <end position="183"/>
    </location>
</feature>
<dbReference type="STRING" id="88036.D8QV80"/>
<dbReference type="InterPro" id="IPR003439">
    <property type="entry name" value="ABC_transporter-like_ATP-bd"/>
</dbReference>
<dbReference type="Gene3D" id="1.20.1560.10">
    <property type="entry name" value="ABC transporter type 1, transmembrane domain"/>
    <property type="match status" value="1"/>
</dbReference>
<feature type="domain" description="ABC transmembrane type-1" evidence="10">
    <location>
        <begin position="126"/>
        <end position="307"/>
    </location>
</feature>
<dbReference type="Proteomes" id="UP000001514">
    <property type="component" value="Unassembled WGS sequence"/>
</dbReference>
<dbReference type="EMBL" id="GL377567">
    <property type="protein sequence ID" value="EFJ36417.1"/>
    <property type="molecule type" value="Genomic_DNA"/>
</dbReference>
<dbReference type="InterPro" id="IPR011527">
    <property type="entry name" value="ABC1_TM_dom"/>
</dbReference>
<dbReference type="Pfam" id="PF06472">
    <property type="entry name" value="ABC_membrane_2"/>
    <property type="match status" value="1"/>
</dbReference>
<dbReference type="PANTHER" id="PTHR11384:SF55">
    <property type="entry name" value="ATP-BINDING CASSETTE TRANSPORTER"/>
    <property type="match status" value="1"/>
</dbReference>
<dbReference type="InParanoid" id="D8QV80"/>
<proteinExistence type="inferred from homology"/>
<dbReference type="PROSITE" id="PS50929">
    <property type="entry name" value="ABC_TM1F"/>
    <property type="match status" value="1"/>
</dbReference>
<evidence type="ECO:0000259" key="10">
    <source>
        <dbReference type="PROSITE" id="PS50929"/>
    </source>
</evidence>
<dbReference type="InterPro" id="IPR003593">
    <property type="entry name" value="AAA+_ATPase"/>
</dbReference>
<keyword evidence="4" id="KW-0547">Nucleotide-binding</keyword>
<keyword evidence="6 8" id="KW-1133">Transmembrane helix</keyword>
<dbReference type="GO" id="GO:0005524">
    <property type="term" value="F:ATP binding"/>
    <property type="evidence" value="ECO:0007669"/>
    <property type="project" value="UniProtKB-KW"/>
</dbReference>
<dbReference type="GO" id="GO:0016887">
    <property type="term" value="F:ATP hydrolysis activity"/>
    <property type="evidence" value="ECO:0007669"/>
    <property type="project" value="InterPro"/>
</dbReference>
<sequence length="589" mass="66377">MAEAMPSRRLLRKVWRVAAVFFRGDRKRKAYWLLSIVLLLCAICAGCWKIFRPPGVMVSISYIQRDLSTAVSNKDVAGFHKALWKFIGVVVVATPLLAFYKYSQELLAVEWRMEGKVDNPDQRICEDVSNFVLNAVDILAIIASKCLNVCAFTGVLWFIAPELVYFLLAYSIVGTYVTVRFFGAKIMHLKYQNLQKEADFRYSMVRVRENAESIAFYRGEGHEVASVKAFLASLVGNMRELIAWDRHLSLFSNAYEFSIFIVPYLIIAPKFFSGQVEFGVISQTAMAFHKILTSMSFIILKFDRFSGLAAQTERLDTLFIALGIHDQLFGSYRRQSSKRAIELHVEDDTDGHPLLNLADSQAPISGSITREEGEGLVVRGLSVTTPNLRTQLIHNLSFELLPGESLLVLGPSGCGKSSFLRVIAGLWSKGAGIIQVPLQKTIFLPQKPYMPLGTLRQQLLFPALSSEYFSDAELFKVLEEVSLEDLIQRVGGLDSVCDWSDVLSSGEQQRVAFARLLLHEPQMAFLDEATSALDMTNESKLYALLQRKIKSYVSVGHRISLIKYHSRVLEFKGSSGWKLYTQKEFQVHI</sequence>
<evidence type="ECO:0000313" key="11">
    <source>
        <dbReference type="EMBL" id="EFJ36417.1"/>
    </source>
</evidence>
<evidence type="ECO:0000256" key="4">
    <source>
        <dbReference type="ARBA" id="ARBA00022741"/>
    </source>
</evidence>
<dbReference type="AlphaFoldDB" id="D8QV80"/>
<feature type="transmembrane region" description="Helical" evidence="8">
    <location>
        <begin position="138"/>
        <end position="159"/>
    </location>
</feature>
<dbReference type="InterPro" id="IPR017871">
    <property type="entry name" value="ABC_transporter-like_CS"/>
</dbReference>
<keyword evidence="7 8" id="KW-0472">Membrane</keyword>
<feature type="domain" description="ABC transporter" evidence="9">
    <location>
        <begin position="378"/>
        <end position="589"/>
    </location>
</feature>
<evidence type="ECO:0000313" key="12">
    <source>
        <dbReference type="Proteomes" id="UP000001514"/>
    </source>
</evidence>
<feature type="transmembrane region" description="Helical" evidence="8">
    <location>
        <begin position="82"/>
        <end position="102"/>
    </location>
</feature>
<dbReference type="GO" id="GO:0140359">
    <property type="term" value="F:ABC-type transporter activity"/>
    <property type="evidence" value="ECO:0007669"/>
    <property type="project" value="InterPro"/>
</dbReference>
<dbReference type="OMA" id="KQFHDME"/>
<evidence type="ECO:0000256" key="2">
    <source>
        <dbReference type="ARBA" id="ARBA00022448"/>
    </source>
</evidence>
<reference evidence="11 12" key="1">
    <citation type="journal article" date="2011" name="Science">
        <title>The Selaginella genome identifies genetic changes associated with the evolution of vascular plants.</title>
        <authorList>
            <person name="Banks J.A."/>
            <person name="Nishiyama T."/>
            <person name="Hasebe M."/>
            <person name="Bowman J.L."/>
            <person name="Gribskov M."/>
            <person name="dePamphilis C."/>
            <person name="Albert V.A."/>
            <person name="Aono N."/>
            <person name="Aoyama T."/>
            <person name="Ambrose B.A."/>
            <person name="Ashton N.W."/>
            <person name="Axtell M.J."/>
            <person name="Barker E."/>
            <person name="Barker M.S."/>
            <person name="Bennetzen J.L."/>
            <person name="Bonawitz N.D."/>
            <person name="Chapple C."/>
            <person name="Cheng C."/>
            <person name="Correa L.G."/>
            <person name="Dacre M."/>
            <person name="DeBarry J."/>
            <person name="Dreyer I."/>
            <person name="Elias M."/>
            <person name="Engstrom E.M."/>
            <person name="Estelle M."/>
            <person name="Feng L."/>
            <person name="Finet C."/>
            <person name="Floyd S.K."/>
            <person name="Frommer W.B."/>
            <person name="Fujita T."/>
            <person name="Gramzow L."/>
            <person name="Gutensohn M."/>
            <person name="Harholt J."/>
            <person name="Hattori M."/>
            <person name="Heyl A."/>
            <person name="Hirai T."/>
            <person name="Hiwatashi Y."/>
            <person name="Ishikawa M."/>
            <person name="Iwata M."/>
            <person name="Karol K.G."/>
            <person name="Koehler B."/>
            <person name="Kolukisaoglu U."/>
            <person name="Kubo M."/>
            <person name="Kurata T."/>
            <person name="Lalonde S."/>
            <person name="Li K."/>
            <person name="Li Y."/>
            <person name="Litt A."/>
            <person name="Lyons E."/>
            <person name="Manning G."/>
            <person name="Maruyama T."/>
            <person name="Michael T.P."/>
            <person name="Mikami K."/>
            <person name="Miyazaki S."/>
            <person name="Morinaga S."/>
            <person name="Murata T."/>
            <person name="Mueller-Roeber B."/>
            <person name="Nelson D.R."/>
            <person name="Obara M."/>
            <person name="Oguri Y."/>
            <person name="Olmstead R.G."/>
            <person name="Onodera N."/>
            <person name="Petersen B.L."/>
            <person name="Pils B."/>
            <person name="Prigge M."/>
            <person name="Rensing S.A."/>
            <person name="Riano-Pachon D.M."/>
            <person name="Roberts A.W."/>
            <person name="Sato Y."/>
            <person name="Scheller H.V."/>
            <person name="Schulz B."/>
            <person name="Schulz C."/>
            <person name="Shakirov E.V."/>
            <person name="Shibagaki N."/>
            <person name="Shinohara N."/>
            <person name="Shippen D.E."/>
            <person name="Soerensen I."/>
            <person name="Sotooka R."/>
            <person name="Sugimoto N."/>
            <person name="Sugita M."/>
            <person name="Sumikawa N."/>
            <person name="Tanurdzic M."/>
            <person name="Theissen G."/>
            <person name="Ulvskov P."/>
            <person name="Wakazuki S."/>
            <person name="Weng J.K."/>
            <person name="Willats W.W."/>
            <person name="Wipf D."/>
            <person name="Wolf P.G."/>
            <person name="Yang L."/>
            <person name="Zimmer A.D."/>
            <person name="Zhu Q."/>
            <person name="Mitros T."/>
            <person name="Hellsten U."/>
            <person name="Loque D."/>
            <person name="Otillar R."/>
            <person name="Salamov A."/>
            <person name="Schmutz J."/>
            <person name="Shapiro H."/>
            <person name="Lindquist E."/>
            <person name="Lucas S."/>
            <person name="Rokhsar D."/>
            <person name="Grigoriev I.V."/>
        </authorList>
    </citation>
    <scope>NUCLEOTIDE SEQUENCE [LARGE SCALE GENOMIC DNA]</scope>
</reference>
<dbReference type="PANTHER" id="PTHR11384">
    <property type="entry name" value="ATP-BINDING CASSETTE, SUB-FAMILY D MEMBER"/>
    <property type="match status" value="1"/>
</dbReference>
<dbReference type="KEGG" id="smo:SELMODRAFT_438238"/>
<organism evidence="12">
    <name type="scientific">Selaginella moellendorffii</name>
    <name type="common">Spikemoss</name>
    <dbReference type="NCBI Taxonomy" id="88036"/>
    <lineage>
        <taxon>Eukaryota</taxon>
        <taxon>Viridiplantae</taxon>
        <taxon>Streptophyta</taxon>
        <taxon>Embryophyta</taxon>
        <taxon>Tracheophyta</taxon>
        <taxon>Lycopodiopsida</taxon>
        <taxon>Selaginellales</taxon>
        <taxon>Selaginellaceae</taxon>
        <taxon>Selaginella</taxon>
    </lineage>
</organism>
<accession>D8QV80</accession>
<evidence type="ECO:0000256" key="7">
    <source>
        <dbReference type="ARBA" id="ARBA00023136"/>
    </source>
</evidence>
<dbReference type="CDD" id="cd03223">
    <property type="entry name" value="ABCD_peroxisomal_ALDP"/>
    <property type="match status" value="1"/>
</dbReference>